<name>A0AAD4CXA8_ASPNN</name>
<evidence type="ECO:0000256" key="6">
    <source>
        <dbReference type="SAM" id="SignalP"/>
    </source>
</evidence>
<accession>A0AAD4CXA8</accession>
<evidence type="ECO:0000256" key="1">
    <source>
        <dbReference type="ARBA" id="ARBA00009431"/>
    </source>
</evidence>
<sequence length="506" mass="55250">MLIPYCVLSLLATAASARSPYHTAKTEGFAVNGSAIPDIDFDIGESYAGYLDNSPSGDSSLYFWFFPTTNPNATDEITIWLSGCPGCSSLLSLIQETGPFLWKPGTYKPTRNPYSWNNLTNIVYVDQPAGTGFSLGPPTVHDEEDVAREFMDFWVRFMQTFALQDRKVYITGESWAGVYIPYIASAMLDKENSTYFDVKGVHLIDPVINSMEMSTDASALSMVQRNQPLFALNHTFMTDITHRASQCGYTDLMNLALQFPPPQDSPPLPPPPSNQFPNCSIWESITSAARLLNPCFNPYNIRDYCPYPWNVMNFPSSSAGPHNYFNRSDVQKAINAYPTDYSACGADNSAPIFGDNGDPSPPSSFTKLPSVVERTNNTIVAHGALDFALVAEGTLATIQNMSWNGARGFQREPEGALFVPYLGGGGYPAAGDDMDMSSLRMDWISGAGEVGVAHTERGLTFTLVFLAGHQMPQYTPGAAYRQLELLLGRIGDLSTPVETFSTGGGP</sequence>
<evidence type="ECO:0000256" key="2">
    <source>
        <dbReference type="ARBA" id="ARBA00022645"/>
    </source>
</evidence>
<dbReference type="PRINTS" id="PR00724">
    <property type="entry name" value="CRBOXYPTASEC"/>
</dbReference>
<keyword evidence="2" id="KW-0121">Carboxypeptidase</keyword>
<dbReference type="Gene3D" id="3.40.50.1820">
    <property type="entry name" value="alpha/beta hydrolase"/>
    <property type="match status" value="1"/>
</dbReference>
<dbReference type="EMBL" id="VCAU01000004">
    <property type="protein sequence ID" value="KAF9894424.1"/>
    <property type="molecule type" value="Genomic_DNA"/>
</dbReference>
<evidence type="ECO:0000313" key="7">
    <source>
        <dbReference type="EMBL" id="KAF9894424.1"/>
    </source>
</evidence>
<dbReference type="SUPFAM" id="SSF53474">
    <property type="entry name" value="alpha/beta-Hydrolases"/>
    <property type="match status" value="1"/>
</dbReference>
<dbReference type="GO" id="GO:0006508">
    <property type="term" value="P:proteolysis"/>
    <property type="evidence" value="ECO:0007669"/>
    <property type="project" value="UniProtKB-KW"/>
</dbReference>
<feature type="chain" id="PRO_5042280039" description="Carboxypeptidase" evidence="6">
    <location>
        <begin position="18"/>
        <end position="506"/>
    </location>
</feature>
<dbReference type="InterPro" id="IPR029058">
    <property type="entry name" value="AB_hydrolase_fold"/>
</dbReference>
<dbReference type="InterPro" id="IPR001563">
    <property type="entry name" value="Peptidase_S10"/>
</dbReference>
<evidence type="ECO:0000256" key="3">
    <source>
        <dbReference type="ARBA" id="ARBA00022670"/>
    </source>
</evidence>
<keyword evidence="4" id="KW-0378">Hydrolase</keyword>
<keyword evidence="3" id="KW-0645">Protease</keyword>
<gene>
    <name evidence="7" type="ORF">FE257_007927</name>
</gene>
<reference evidence="7" key="2">
    <citation type="submission" date="2020-02" db="EMBL/GenBank/DDBJ databases">
        <authorList>
            <person name="Gilchrist C.L.M."/>
            <person name="Chooi Y.-H."/>
        </authorList>
    </citation>
    <scope>NUCLEOTIDE SEQUENCE</scope>
    <source>
        <strain evidence="7">MST-FP2251</strain>
    </source>
</reference>
<evidence type="ECO:0000313" key="8">
    <source>
        <dbReference type="Proteomes" id="UP001194746"/>
    </source>
</evidence>
<comment type="caution">
    <text evidence="7">The sequence shown here is derived from an EMBL/GenBank/DDBJ whole genome shotgun (WGS) entry which is preliminary data.</text>
</comment>
<dbReference type="PANTHER" id="PTHR11802">
    <property type="entry name" value="SERINE PROTEASE FAMILY S10 SERINE CARBOXYPEPTIDASE"/>
    <property type="match status" value="1"/>
</dbReference>
<reference evidence="7" key="1">
    <citation type="journal article" date="2019" name="Beilstein J. Org. Chem.">
        <title>Nanangenines: drimane sesquiterpenoids as the dominant metabolite cohort of a novel Australian fungus, Aspergillus nanangensis.</title>
        <authorList>
            <person name="Lacey H.J."/>
            <person name="Gilchrist C.L.M."/>
            <person name="Crombie A."/>
            <person name="Kalaitzis J.A."/>
            <person name="Vuong D."/>
            <person name="Rutledge P.J."/>
            <person name="Turner P."/>
            <person name="Pitt J.I."/>
            <person name="Lacey E."/>
            <person name="Chooi Y.H."/>
            <person name="Piggott A.M."/>
        </authorList>
    </citation>
    <scope>NUCLEOTIDE SEQUENCE</scope>
    <source>
        <strain evidence="7">MST-FP2251</strain>
    </source>
</reference>
<keyword evidence="5" id="KW-0325">Glycoprotein</keyword>
<dbReference type="Pfam" id="PF00450">
    <property type="entry name" value="Peptidase_S10"/>
    <property type="match status" value="1"/>
</dbReference>
<dbReference type="GO" id="GO:0004185">
    <property type="term" value="F:serine-type carboxypeptidase activity"/>
    <property type="evidence" value="ECO:0007669"/>
    <property type="project" value="InterPro"/>
</dbReference>
<organism evidence="7 8">
    <name type="scientific">Aspergillus nanangensis</name>
    <dbReference type="NCBI Taxonomy" id="2582783"/>
    <lineage>
        <taxon>Eukaryota</taxon>
        <taxon>Fungi</taxon>
        <taxon>Dikarya</taxon>
        <taxon>Ascomycota</taxon>
        <taxon>Pezizomycotina</taxon>
        <taxon>Eurotiomycetes</taxon>
        <taxon>Eurotiomycetidae</taxon>
        <taxon>Eurotiales</taxon>
        <taxon>Aspergillaceae</taxon>
        <taxon>Aspergillus</taxon>
        <taxon>Aspergillus subgen. Circumdati</taxon>
    </lineage>
</organism>
<evidence type="ECO:0000256" key="5">
    <source>
        <dbReference type="ARBA" id="ARBA00023180"/>
    </source>
</evidence>
<feature type="signal peptide" evidence="6">
    <location>
        <begin position="1"/>
        <end position="17"/>
    </location>
</feature>
<proteinExistence type="inferred from homology"/>
<dbReference type="AlphaFoldDB" id="A0AAD4CXA8"/>
<dbReference type="Proteomes" id="UP001194746">
    <property type="component" value="Unassembled WGS sequence"/>
</dbReference>
<comment type="similarity">
    <text evidence="1">Belongs to the peptidase S10 family.</text>
</comment>
<dbReference type="PANTHER" id="PTHR11802:SF116">
    <property type="entry name" value="CARBOXYPEPTIDASE"/>
    <property type="match status" value="1"/>
</dbReference>
<keyword evidence="6" id="KW-0732">Signal</keyword>
<keyword evidence="8" id="KW-1185">Reference proteome</keyword>
<evidence type="ECO:0008006" key="9">
    <source>
        <dbReference type="Google" id="ProtNLM"/>
    </source>
</evidence>
<evidence type="ECO:0000256" key="4">
    <source>
        <dbReference type="ARBA" id="ARBA00022801"/>
    </source>
</evidence>
<protein>
    <recommendedName>
        <fullName evidence="9">Carboxypeptidase</fullName>
    </recommendedName>
</protein>